<keyword evidence="2" id="KW-0677">Repeat</keyword>
<accession>A0A1H4AGS7</accession>
<evidence type="ECO:0000313" key="6">
    <source>
        <dbReference type="EMBL" id="SEA34978.1"/>
    </source>
</evidence>
<evidence type="ECO:0000256" key="4">
    <source>
        <dbReference type="ARBA" id="ARBA00023180"/>
    </source>
</evidence>
<dbReference type="AlphaFoldDB" id="A0A1H4AGS7"/>
<dbReference type="STRING" id="908615.SAMN05421540_10526"/>
<evidence type="ECO:0000313" key="7">
    <source>
        <dbReference type="Proteomes" id="UP000198820"/>
    </source>
</evidence>
<dbReference type="PROSITE" id="PS51115">
    <property type="entry name" value="LAMININ_IVA"/>
    <property type="match status" value="1"/>
</dbReference>
<sequence>MKPVQLKFKTMLFLLVVGCTLSSCNKKGVLVESRFLKDAEGWKIIGDAQGGNGEQVESSYSPDDGVQNGHIHAKDNATGGTWYFSAPKDYLGNHNDFYEASLSFNLSQKSAMNSQFKNNDIIFKNGEKKISYQFKSYPGEDWTAYSVPIHEDSGWMKGNFDSEKPATKADIKAVLSNVTEFWIRGEYESGGDEGSLDEVEISKK</sequence>
<keyword evidence="4" id="KW-0325">Glycoprotein</keyword>
<organism evidence="6 7">
    <name type="scientific">Psychroflexus halocasei</name>
    <dbReference type="NCBI Taxonomy" id="908615"/>
    <lineage>
        <taxon>Bacteria</taxon>
        <taxon>Pseudomonadati</taxon>
        <taxon>Bacteroidota</taxon>
        <taxon>Flavobacteriia</taxon>
        <taxon>Flavobacteriales</taxon>
        <taxon>Flavobacteriaceae</taxon>
        <taxon>Psychroflexus</taxon>
    </lineage>
</organism>
<proteinExistence type="predicted"/>
<evidence type="ECO:0000256" key="3">
    <source>
        <dbReference type="ARBA" id="ARBA00023157"/>
    </source>
</evidence>
<keyword evidence="7" id="KW-1185">Reference proteome</keyword>
<dbReference type="Pfam" id="PF00052">
    <property type="entry name" value="Laminin_B"/>
    <property type="match status" value="1"/>
</dbReference>
<protein>
    <submittedName>
        <fullName evidence="6">Alkaline phosphatase D</fullName>
    </submittedName>
</protein>
<keyword evidence="3" id="KW-1015">Disulfide bond</keyword>
<gene>
    <name evidence="6" type="ORF">SAMN05421540_10526</name>
</gene>
<reference evidence="6 7" key="1">
    <citation type="submission" date="2016-10" db="EMBL/GenBank/DDBJ databases">
        <authorList>
            <person name="de Groot N.N."/>
        </authorList>
    </citation>
    <scope>NUCLEOTIDE SEQUENCE [LARGE SCALE GENOMIC DNA]</scope>
    <source>
        <strain evidence="6 7">DSM 23581</strain>
    </source>
</reference>
<dbReference type="Proteomes" id="UP000198820">
    <property type="component" value="Unassembled WGS sequence"/>
</dbReference>
<dbReference type="PROSITE" id="PS51257">
    <property type="entry name" value="PROKAR_LIPOPROTEIN"/>
    <property type="match status" value="1"/>
</dbReference>
<name>A0A1H4AGS7_9FLAO</name>
<dbReference type="EMBL" id="FNQF01000005">
    <property type="protein sequence ID" value="SEA34978.1"/>
    <property type="molecule type" value="Genomic_DNA"/>
</dbReference>
<keyword evidence="1" id="KW-0732">Signal</keyword>
<evidence type="ECO:0000256" key="2">
    <source>
        <dbReference type="ARBA" id="ARBA00022737"/>
    </source>
</evidence>
<dbReference type="RefSeq" id="WP_093243564.1">
    <property type="nucleotide sequence ID" value="NZ_FNQF01000005.1"/>
</dbReference>
<dbReference type="SMART" id="SM00281">
    <property type="entry name" value="LamB"/>
    <property type="match status" value="1"/>
</dbReference>
<evidence type="ECO:0000259" key="5">
    <source>
        <dbReference type="PROSITE" id="PS51115"/>
    </source>
</evidence>
<feature type="domain" description="Laminin IV type A" evidence="5">
    <location>
        <begin position="37"/>
        <end position="204"/>
    </location>
</feature>
<dbReference type="InterPro" id="IPR000034">
    <property type="entry name" value="Laminin_IV"/>
</dbReference>
<evidence type="ECO:0000256" key="1">
    <source>
        <dbReference type="ARBA" id="ARBA00022729"/>
    </source>
</evidence>